<dbReference type="InterPro" id="IPR001034">
    <property type="entry name" value="DeoR_HTH"/>
</dbReference>
<evidence type="ECO:0000256" key="1">
    <source>
        <dbReference type="ARBA" id="ARBA00023015"/>
    </source>
</evidence>
<dbReference type="InterPro" id="IPR018356">
    <property type="entry name" value="Tscrpt_reg_HTH_DeoR_CS"/>
</dbReference>
<keyword evidence="2" id="KW-0238">DNA-binding</keyword>
<dbReference type="SUPFAM" id="SSF46785">
    <property type="entry name" value="Winged helix' DNA-binding domain"/>
    <property type="match status" value="1"/>
</dbReference>
<dbReference type="Gene3D" id="3.40.50.1360">
    <property type="match status" value="1"/>
</dbReference>
<organism evidence="5 6">
    <name type="scientific">Alicyclobacillus cellulosilyticus</name>
    <dbReference type="NCBI Taxonomy" id="1003997"/>
    <lineage>
        <taxon>Bacteria</taxon>
        <taxon>Bacillati</taxon>
        <taxon>Bacillota</taxon>
        <taxon>Bacilli</taxon>
        <taxon>Bacillales</taxon>
        <taxon>Alicyclobacillaceae</taxon>
        <taxon>Alicyclobacillus</taxon>
    </lineage>
</organism>
<dbReference type="GO" id="GO:0003700">
    <property type="term" value="F:DNA-binding transcription factor activity"/>
    <property type="evidence" value="ECO:0007669"/>
    <property type="project" value="InterPro"/>
</dbReference>
<dbReference type="Proteomes" id="UP000637695">
    <property type="component" value="Unassembled WGS sequence"/>
</dbReference>
<dbReference type="GO" id="GO:0003677">
    <property type="term" value="F:DNA binding"/>
    <property type="evidence" value="ECO:0007669"/>
    <property type="project" value="UniProtKB-KW"/>
</dbReference>
<dbReference type="AlphaFoldDB" id="A0A917NKM3"/>
<gene>
    <name evidence="5" type="primary">yulB</name>
    <name evidence="5" type="ORF">GCM10010885_12630</name>
</gene>
<dbReference type="SMART" id="SM01134">
    <property type="entry name" value="DeoRC"/>
    <property type="match status" value="1"/>
</dbReference>
<dbReference type="EMBL" id="BMOY01000016">
    <property type="protein sequence ID" value="GGJ04960.1"/>
    <property type="molecule type" value="Genomic_DNA"/>
</dbReference>
<dbReference type="InterPro" id="IPR050313">
    <property type="entry name" value="Carb_Metab_HTH_regulators"/>
</dbReference>
<keyword evidence="6" id="KW-1185">Reference proteome</keyword>
<reference evidence="5" key="1">
    <citation type="journal article" date="2014" name="Int. J. Syst. Evol. Microbiol.">
        <title>Complete genome sequence of Corynebacterium casei LMG S-19264T (=DSM 44701T), isolated from a smear-ripened cheese.</title>
        <authorList>
            <consortium name="US DOE Joint Genome Institute (JGI-PGF)"/>
            <person name="Walter F."/>
            <person name="Albersmeier A."/>
            <person name="Kalinowski J."/>
            <person name="Ruckert C."/>
        </authorList>
    </citation>
    <scope>NUCLEOTIDE SEQUENCE</scope>
    <source>
        <strain evidence="5">JCM 18487</strain>
    </source>
</reference>
<keyword evidence="3" id="KW-0804">Transcription</keyword>
<dbReference type="PROSITE" id="PS51000">
    <property type="entry name" value="HTH_DEOR_2"/>
    <property type="match status" value="1"/>
</dbReference>
<dbReference type="SUPFAM" id="SSF100950">
    <property type="entry name" value="NagB/RpiA/CoA transferase-like"/>
    <property type="match status" value="1"/>
</dbReference>
<dbReference type="PRINTS" id="PR00037">
    <property type="entry name" value="HTHLACR"/>
</dbReference>
<comment type="caution">
    <text evidence="5">The sequence shown here is derived from an EMBL/GenBank/DDBJ whole genome shotgun (WGS) entry which is preliminary data.</text>
</comment>
<evidence type="ECO:0000313" key="5">
    <source>
        <dbReference type="EMBL" id="GGJ04960.1"/>
    </source>
</evidence>
<dbReference type="PROSITE" id="PS00894">
    <property type="entry name" value="HTH_DEOR_1"/>
    <property type="match status" value="1"/>
</dbReference>
<evidence type="ECO:0000256" key="3">
    <source>
        <dbReference type="ARBA" id="ARBA00023163"/>
    </source>
</evidence>
<sequence>MKVLPAERHQKMVELINQRGSMRVSELSQIFEVTEETIRRDLDKLEAEGKIRRSHGGAVRIYDEAPEISYLEREGTQVQEKRKIAKEAQKLVQPGDRIILDASSTAWYLATILPDVPLTVLTNSARVAIELAGRERVEVILIGGILRPRSLSFVGPMAERFLEYYHVNKAFLSCKAVHPEHGVTEGNELQALVKRKMIEIADEVYILADHSKFGLRDFTHLVDLARVTAIITDDAADAEVCRELKARGVKVIQASG</sequence>
<dbReference type="InterPro" id="IPR037171">
    <property type="entry name" value="NagB/RpiA_transferase-like"/>
</dbReference>
<dbReference type="InterPro" id="IPR014036">
    <property type="entry name" value="DeoR-like_C"/>
</dbReference>
<dbReference type="Pfam" id="PF08220">
    <property type="entry name" value="HTH_DeoR"/>
    <property type="match status" value="1"/>
</dbReference>
<dbReference type="Pfam" id="PF00455">
    <property type="entry name" value="DeoRC"/>
    <property type="match status" value="1"/>
</dbReference>
<dbReference type="InterPro" id="IPR036390">
    <property type="entry name" value="WH_DNA-bd_sf"/>
</dbReference>
<dbReference type="Gene3D" id="1.10.10.10">
    <property type="entry name" value="Winged helix-like DNA-binding domain superfamily/Winged helix DNA-binding domain"/>
    <property type="match status" value="1"/>
</dbReference>
<evidence type="ECO:0000313" key="6">
    <source>
        <dbReference type="Proteomes" id="UP000637695"/>
    </source>
</evidence>
<dbReference type="InterPro" id="IPR036388">
    <property type="entry name" value="WH-like_DNA-bd_sf"/>
</dbReference>
<evidence type="ECO:0000256" key="2">
    <source>
        <dbReference type="ARBA" id="ARBA00023125"/>
    </source>
</evidence>
<protein>
    <submittedName>
        <fullName evidence="5">HTH-type transcriptional regulator YulB</fullName>
    </submittedName>
</protein>
<proteinExistence type="predicted"/>
<keyword evidence="1" id="KW-0805">Transcription regulation</keyword>
<feature type="domain" description="HTH deoR-type" evidence="4">
    <location>
        <begin position="5"/>
        <end position="60"/>
    </location>
</feature>
<name>A0A917NKM3_9BACL</name>
<dbReference type="PANTHER" id="PTHR30363:SF44">
    <property type="entry name" value="AGA OPERON TRANSCRIPTIONAL REPRESSOR-RELATED"/>
    <property type="match status" value="1"/>
</dbReference>
<dbReference type="SMART" id="SM00420">
    <property type="entry name" value="HTH_DEOR"/>
    <property type="match status" value="1"/>
</dbReference>
<accession>A0A917NKM3</accession>
<dbReference type="PANTHER" id="PTHR30363">
    <property type="entry name" value="HTH-TYPE TRANSCRIPTIONAL REGULATOR SRLR-RELATED"/>
    <property type="match status" value="1"/>
</dbReference>
<evidence type="ECO:0000259" key="4">
    <source>
        <dbReference type="PROSITE" id="PS51000"/>
    </source>
</evidence>
<reference evidence="5" key="2">
    <citation type="submission" date="2020-09" db="EMBL/GenBank/DDBJ databases">
        <authorList>
            <person name="Sun Q."/>
            <person name="Ohkuma M."/>
        </authorList>
    </citation>
    <scope>NUCLEOTIDE SEQUENCE</scope>
    <source>
        <strain evidence="5">JCM 18487</strain>
    </source>
</reference>